<dbReference type="KEGG" id="tva:4761784"/>
<evidence type="ECO:0000313" key="3">
    <source>
        <dbReference type="Proteomes" id="UP000001542"/>
    </source>
</evidence>
<organism evidence="2 3">
    <name type="scientific">Trichomonas vaginalis (strain ATCC PRA-98 / G3)</name>
    <dbReference type="NCBI Taxonomy" id="412133"/>
    <lineage>
        <taxon>Eukaryota</taxon>
        <taxon>Metamonada</taxon>
        <taxon>Parabasalia</taxon>
        <taxon>Trichomonadida</taxon>
        <taxon>Trichomonadidae</taxon>
        <taxon>Trichomonas</taxon>
    </lineage>
</organism>
<dbReference type="InterPro" id="IPR014756">
    <property type="entry name" value="Ig_E-set"/>
</dbReference>
<dbReference type="EMBL" id="DS113489">
    <property type="protein sequence ID" value="EAY03936.1"/>
    <property type="molecule type" value="Genomic_DNA"/>
</dbReference>
<reference evidence="2" key="2">
    <citation type="journal article" date="2007" name="Science">
        <title>Draft genome sequence of the sexually transmitted pathogen Trichomonas vaginalis.</title>
        <authorList>
            <person name="Carlton J.M."/>
            <person name="Hirt R.P."/>
            <person name="Silva J.C."/>
            <person name="Delcher A.L."/>
            <person name="Schatz M."/>
            <person name="Zhao Q."/>
            <person name="Wortman J.R."/>
            <person name="Bidwell S.L."/>
            <person name="Alsmark U.C.M."/>
            <person name="Besteiro S."/>
            <person name="Sicheritz-Ponten T."/>
            <person name="Noel C.J."/>
            <person name="Dacks J.B."/>
            <person name="Foster P.G."/>
            <person name="Simillion C."/>
            <person name="Van de Peer Y."/>
            <person name="Miranda-Saavedra D."/>
            <person name="Barton G.J."/>
            <person name="Westrop G.D."/>
            <person name="Mueller S."/>
            <person name="Dessi D."/>
            <person name="Fiori P.L."/>
            <person name="Ren Q."/>
            <person name="Paulsen I."/>
            <person name="Zhang H."/>
            <person name="Bastida-Corcuera F.D."/>
            <person name="Simoes-Barbosa A."/>
            <person name="Brown M.T."/>
            <person name="Hayes R.D."/>
            <person name="Mukherjee M."/>
            <person name="Okumura C.Y."/>
            <person name="Schneider R."/>
            <person name="Smith A.J."/>
            <person name="Vanacova S."/>
            <person name="Villalvazo M."/>
            <person name="Haas B.J."/>
            <person name="Pertea M."/>
            <person name="Feldblyum T.V."/>
            <person name="Utterback T.R."/>
            <person name="Shu C.L."/>
            <person name="Osoegawa K."/>
            <person name="de Jong P.J."/>
            <person name="Hrdy I."/>
            <person name="Horvathova L."/>
            <person name="Zubacova Z."/>
            <person name="Dolezal P."/>
            <person name="Malik S.B."/>
            <person name="Logsdon J.M. Jr."/>
            <person name="Henze K."/>
            <person name="Gupta A."/>
            <person name="Wang C.C."/>
            <person name="Dunne R.L."/>
            <person name="Upcroft J.A."/>
            <person name="Upcroft P."/>
            <person name="White O."/>
            <person name="Salzberg S.L."/>
            <person name="Tang P."/>
            <person name="Chiu C.-H."/>
            <person name="Lee Y.-S."/>
            <person name="Embley T.M."/>
            <person name="Coombs G.H."/>
            <person name="Mottram J.C."/>
            <person name="Tachezy J."/>
            <person name="Fraser-Liggett C.M."/>
            <person name="Johnson P.J."/>
        </authorList>
    </citation>
    <scope>NUCLEOTIDE SEQUENCE [LARGE SCALE GENOMIC DNA]</scope>
    <source>
        <strain evidence="2">G3</strain>
    </source>
</reference>
<keyword evidence="1" id="KW-1133">Transmembrane helix</keyword>
<reference evidence="2" key="1">
    <citation type="submission" date="2006-10" db="EMBL/GenBank/DDBJ databases">
        <authorList>
            <person name="Amadeo P."/>
            <person name="Zhao Q."/>
            <person name="Wortman J."/>
            <person name="Fraser-Liggett C."/>
            <person name="Carlton J."/>
        </authorList>
    </citation>
    <scope>NUCLEOTIDE SEQUENCE</scope>
    <source>
        <strain evidence="2">G3</strain>
    </source>
</reference>
<gene>
    <name evidence="2" type="ORF">TVAG_314660</name>
</gene>
<proteinExistence type="predicted"/>
<dbReference type="VEuPathDB" id="TrichDB:TVAG_314660"/>
<dbReference type="RefSeq" id="XP_001316159.1">
    <property type="nucleotide sequence ID" value="XM_001316124.1"/>
</dbReference>
<dbReference type="VEuPathDB" id="TrichDB:TVAGG3_0046160"/>
<keyword evidence="1" id="KW-0472">Membrane</keyword>
<dbReference type="InterPro" id="IPR013783">
    <property type="entry name" value="Ig-like_fold"/>
</dbReference>
<keyword evidence="1" id="KW-0812">Transmembrane</keyword>
<dbReference type="AlphaFoldDB" id="A2ETQ5"/>
<sequence>MLLLFLSSYDQSPYDEDRSGTIKNDLNLIPPNKDCKAKHTYRNNETGLCACEQGYEFGDPSIMHGCWTCNNSCNENFQCVYPGYCECLPGFQEFGDKCLYISPELVSISPDTLVGKRKRFLNVTYVAGKDFRHKVGYCRFGSYTTNATISVQGNARCLIPYQKPGEINFSFSFDNETWSIDELPFNYKKAPPKIYRKISFLISYLMFFFSLYLICSEARKEVLELYENKDDDEEIMKTIPKEDIPLEEHFET</sequence>
<dbReference type="InParanoid" id="A2ETQ5"/>
<dbReference type="OrthoDB" id="6375837at2759"/>
<accession>A2ETQ5</accession>
<dbReference type="Proteomes" id="UP000001542">
    <property type="component" value="Unassembled WGS sequence"/>
</dbReference>
<name>A2ETQ5_TRIV3</name>
<feature type="transmembrane region" description="Helical" evidence="1">
    <location>
        <begin position="198"/>
        <end position="214"/>
    </location>
</feature>
<keyword evidence="3" id="KW-1185">Reference proteome</keyword>
<dbReference type="Gene3D" id="2.60.40.10">
    <property type="entry name" value="Immunoglobulins"/>
    <property type="match status" value="1"/>
</dbReference>
<evidence type="ECO:0000256" key="1">
    <source>
        <dbReference type="SAM" id="Phobius"/>
    </source>
</evidence>
<evidence type="ECO:0000313" key="2">
    <source>
        <dbReference type="EMBL" id="EAY03936.1"/>
    </source>
</evidence>
<protein>
    <submittedName>
        <fullName evidence="2">Uncharacterized protein</fullName>
    </submittedName>
</protein>
<dbReference type="SUPFAM" id="SSF81296">
    <property type="entry name" value="E set domains"/>
    <property type="match status" value="1"/>
</dbReference>